<evidence type="ECO:0000313" key="1">
    <source>
        <dbReference type="EMBL" id="KAJ4726948.1"/>
    </source>
</evidence>
<accession>A0ACC1YTU4</accession>
<protein>
    <submittedName>
        <fullName evidence="1">AT-hook motif nuclear-localized protein</fullName>
    </submittedName>
</protein>
<name>A0ACC1YTU4_MELAZ</name>
<evidence type="ECO:0000313" key="2">
    <source>
        <dbReference type="Proteomes" id="UP001164539"/>
    </source>
</evidence>
<sequence length="339" mass="35040">MDRRDAMALPGSASFYMQRGMTGSGSGPQPSLHGSPGIHPLSNPNVQFQSNIGGASVVSTLPIDPSSGISPHGVNISAPAAMPQSEPVKRKRGRPRKYGPDGAVSLALSPSVSTHPGTISPTQKRGRGRPPGTGRKQQTSPLGDWLSGSAGMGFTPHIITVAVGEDIATKLTSFSQQGPRAICILSANGAVSTATLRQPSSSSGTVTYEGRFEILCLSGSYLLTNNVGPRNRSGGLSVSLASPDGRVIGGGVGGMLIAASNVQVIVGSFLWGGSKTKNKKGEASEGIRDLEHQTAENQVTPTTVPPSQNLSQTSSVGVWPGSRQMDMRNAHVDIDLMRG</sequence>
<keyword evidence="2" id="KW-1185">Reference proteome</keyword>
<dbReference type="Proteomes" id="UP001164539">
    <property type="component" value="Chromosome 1"/>
</dbReference>
<dbReference type="EMBL" id="CM051394">
    <property type="protein sequence ID" value="KAJ4726948.1"/>
    <property type="molecule type" value="Genomic_DNA"/>
</dbReference>
<proteinExistence type="predicted"/>
<comment type="caution">
    <text evidence="1">The sequence shown here is derived from an EMBL/GenBank/DDBJ whole genome shotgun (WGS) entry which is preliminary data.</text>
</comment>
<organism evidence="1 2">
    <name type="scientific">Melia azedarach</name>
    <name type="common">Chinaberry tree</name>
    <dbReference type="NCBI Taxonomy" id="155640"/>
    <lineage>
        <taxon>Eukaryota</taxon>
        <taxon>Viridiplantae</taxon>
        <taxon>Streptophyta</taxon>
        <taxon>Embryophyta</taxon>
        <taxon>Tracheophyta</taxon>
        <taxon>Spermatophyta</taxon>
        <taxon>Magnoliopsida</taxon>
        <taxon>eudicotyledons</taxon>
        <taxon>Gunneridae</taxon>
        <taxon>Pentapetalae</taxon>
        <taxon>rosids</taxon>
        <taxon>malvids</taxon>
        <taxon>Sapindales</taxon>
        <taxon>Meliaceae</taxon>
        <taxon>Melia</taxon>
    </lineage>
</organism>
<reference evidence="1 2" key="1">
    <citation type="journal article" date="2023" name="Science">
        <title>Complex scaffold remodeling in plant triterpene biosynthesis.</title>
        <authorList>
            <person name="De La Pena R."/>
            <person name="Hodgson H."/>
            <person name="Liu J.C."/>
            <person name="Stephenson M.J."/>
            <person name="Martin A.C."/>
            <person name="Owen C."/>
            <person name="Harkess A."/>
            <person name="Leebens-Mack J."/>
            <person name="Jimenez L.E."/>
            <person name="Osbourn A."/>
            <person name="Sattely E.S."/>
        </authorList>
    </citation>
    <scope>NUCLEOTIDE SEQUENCE [LARGE SCALE GENOMIC DNA]</scope>
    <source>
        <strain evidence="2">cv. JPN11</strain>
        <tissue evidence="1">Leaf</tissue>
    </source>
</reference>
<gene>
    <name evidence="1" type="ORF">OWV82_000128</name>
</gene>